<evidence type="ECO:0000259" key="7">
    <source>
        <dbReference type="Pfam" id="PF00892"/>
    </source>
</evidence>
<evidence type="ECO:0000256" key="3">
    <source>
        <dbReference type="ARBA" id="ARBA00022692"/>
    </source>
</evidence>
<feature type="transmembrane region" description="Helical" evidence="6">
    <location>
        <begin position="275"/>
        <end position="294"/>
    </location>
</feature>
<protein>
    <recommendedName>
        <fullName evidence="7">EamA domain-containing protein</fullName>
    </recommendedName>
</protein>
<accession>A0A2G2W844</accession>
<reference evidence="8 9" key="1">
    <citation type="journal article" date="2017" name="Genome Biol.">
        <title>New reference genome sequences of hot pepper reveal the massive evolution of plant disease-resistance genes by retroduplication.</title>
        <authorList>
            <person name="Kim S."/>
            <person name="Park J."/>
            <person name="Yeom S.I."/>
            <person name="Kim Y.M."/>
            <person name="Seo E."/>
            <person name="Kim K.T."/>
            <person name="Kim M.S."/>
            <person name="Lee J.M."/>
            <person name="Cheong K."/>
            <person name="Shin H.S."/>
            <person name="Kim S.B."/>
            <person name="Han K."/>
            <person name="Lee J."/>
            <person name="Park M."/>
            <person name="Lee H.A."/>
            <person name="Lee H.Y."/>
            <person name="Lee Y."/>
            <person name="Oh S."/>
            <person name="Lee J.H."/>
            <person name="Choi E."/>
            <person name="Choi E."/>
            <person name="Lee S.E."/>
            <person name="Jeon J."/>
            <person name="Kim H."/>
            <person name="Choi G."/>
            <person name="Song H."/>
            <person name="Lee J."/>
            <person name="Lee S.C."/>
            <person name="Kwon J.K."/>
            <person name="Lee H.Y."/>
            <person name="Koo N."/>
            <person name="Hong Y."/>
            <person name="Kim R.W."/>
            <person name="Kang W.H."/>
            <person name="Huh J.H."/>
            <person name="Kang B.C."/>
            <person name="Yang T.J."/>
            <person name="Lee Y.H."/>
            <person name="Bennetzen J.L."/>
            <person name="Choi D."/>
        </authorList>
    </citation>
    <scope>NUCLEOTIDE SEQUENCE [LARGE SCALE GENOMIC DNA]</scope>
    <source>
        <strain evidence="9">cv. PBC81</strain>
    </source>
</reference>
<dbReference type="InterPro" id="IPR000620">
    <property type="entry name" value="EamA_dom"/>
</dbReference>
<feature type="transmembrane region" description="Helical" evidence="6">
    <location>
        <begin position="212"/>
        <end position="236"/>
    </location>
</feature>
<evidence type="ECO:0000256" key="6">
    <source>
        <dbReference type="SAM" id="Phobius"/>
    </source>
</evidence>
<sequence>MGVDILPVVVMVMVQVGYAGMNIVGKIAMDAGMNPFVHIAYRQIIGTIFLAPFAYFFERKTKPQLTSSILFWIFLCSFSGLTVSQIAYFLGLKYTTATISCALSNLIPAATFLLAIPFGLEKVGFRSKAGQAKVWGTIICVGGATLLSLYHGPIVIGQSGFHWKYAENTEKNNSNSHDNLILGPLLLIVSTVTYSLWIIFQARMSEKYRAPYTSTMLMCLMASFQCVIIGVCVVHDKAAWSLDRMRTIAVLYNGIVCTALGYCLTSWCIQRKGPLYVSVFYPLMLIITAVLSWALLREKLYIGTVVGSFLTIVGFYGVLWGKEKEKPKSETENFEMETDELNQQLGAKFTQDLMLYLDLAIVGLDTVYEWAGYDRSTYSAFRLRWMCGLTRGDRVRNETIREKVGVTPVECKMREVRLSWFGHVKRRGMDAPVRRCERLALDGFRRGRGRPKKYWGEVIRRDMKQLQLTEDMTLNRKHQGKYPPPKGDSEYPGLECSGTIEAVGNVILTEKLDQVCIGFIQAKGLILKC</sequence>
<evidence type="ECO:0000313" key="9">
    <source>
        <dbReference type="Proteomes" id="UP000224567"/>
    </source>
</evidence>
<dbReference type="GO" id="GO:0022857">
    <property type="term" value="F:transmembrane transporter activity"/>
    <property type="evidence" value="ECO:0007669"/>
    <property type="project" value="InterPro"/>
</dbReference>
<dbReference type="EMBL" id="MLFT02000008">
    <property type="protein sequence ID" value="PHT41406.1"/>
    <property type="molecule type" value="Genomic_DNA"/>
</dbReference>
<feature type="transmembrane region" description="Helical" evidence="6">
    <location>
        <begin position="300"/>
        <end position="319"/>
    </location>
</feature>
<keyword evidence="5 6" id="KW-0472">Membrane</keyword>
<dbReference type="GO" id="GO:0016020">
    <property type="term" value="C:membrane"/>
    <property type="evidence" value="ECO:0007669"/>
    <property type="project" value="UniProtKB-SubCell"/>
</dbReference>
<feature type="transmembrane region" description="Helical" evidence="6">
    <location>
        <begin position="180"/>
        <end position="200"/>
    </location>
</feature>
<dbReference type="InterPro" id="IPR030184">
    <property type="entry name" value="WAT1-related"/>
</dbReference>
<feature type="transmembrane region" description="Helical" evidence="6">
    <location>
        <begin position="69"/>
        <end position="91"/>
    </location>
</feature>
<proteinExistence type="inferred from homology"/>
<evidence type="ECO:0000256" key="1">
    <source>
        <dbReference type="ARBA" id="ARBA00004141"/>
    </source>
</evidence>
<feature type="domain" description="EamA" evidence="7">
    <location>
        <begin position="9"/>
        <end position="148"/>
    </location>
</feature>
<dbReference type="SUPFAM" id="SSF103481">
    <property type="entry name" value="Multidrug resistance efflux transporter EmrE"/>
    <property type="match status" value="2"/>
</dbReference>
<evidence type="ECO:0000313" key="8">
    <source>
        <dbReference type="EMBL" id="PHT41406.1"/>
    </source>
</evidence>
<comment type="subcellular location">
    <subcellularLocation>
        <location evidence="1">Membrane</location>
        <topology evidence="1">Multi-pass membrane protein</topology>
    </subcellularLocation>
</comment>
<dbReference type="InterPro" id="IPR037185">
    <property type="entry name" value="EmrE-like"/>
</dbReference>
<dbReference type="Pfam" id="PF00892">
    <property type="entry name" value="EamA"/>
    <property type="match status" value="2"/>
</dbReference>
<dbReference type="PANTHER" id="PTHR31218">
    <property type="entry name" value="WAT1-RELATED PROTEIN"/>
    <property type="match status" value="1"/>
</dbReference>
<dbReference type="AlphaFoldDB" id="A0A2G2W844"/>
<organism evidence="8 9">
    <name type="scientific">Capsicum baccatum</name>
    <name type="common">Peruvian pepper</name>
    <dbReference type="NCBI Taxonomy" id="33114"/>
    <lineage>
        <taxon>Eukaryota</taxon>
        <taxon>Viridiplantae</taxon>
        <taxon>Streptophyta</taxon>
        <taxon>Embryophyta</taxon>
        <taxon>Tracheophyta</taxon>
        <taxon>Spermatophyta</taxon>
        <taxon>Magnoliopsida</taxon>
        <taxon>eudicotyledons</taxon>
        <taxon>Gunneridae</taxon>
        <taxon>Pentapetalae</taxon>
        <taxon>asterids</taxon>
        <taxon>lamiids</taxon>
        <taxon>Solanales</taxon>
        <taxon>Solanaceae</taxon>
        <taxon>Solanoideae</taxon>
        <taxon>Capsiceae</taxon>
        <taxon>Capsicum</taxon>
    </lineage>
</organism>
<comment type="similarity">
    <text evidence="2">Belongs to the drug/metabolite transporter (DMT) superfamily. Plant drug/metabolite exporter (P-DME) (TC 2.A.7.4) family.</text>
</comment>
<evidence type="ECO:0000256" key="4">
    <source>
        <dbReference type="ARBA" id="ARBA00022989"/>
    </source>
</evidence>
<feature type="domain" description="EamA" evidence="7">
    <location>
        <begin position="182"/>
        <end position="319"/>
    </location>
</feature>
<feature type="transmembrane region" description="Helical" evidence="6">
    <location>
        <begin position="97"/>
        <end position="120"/>
    </location>
</feature>
<comment type="caution">
    <text evidence="8">The sequence shown here is derived from an EMBL/GenBank/DDBJ whole genome shotgun (WGS) entry which is preliminary data.</text>
</comment>
<feature type="transmembrane region" description="Helical" evidence="6">
    <location>
        <begin position="132"/>
        <end position="151"/>
    </location>
</feature>
<name>A0A2G2W844_CAPBA</name>
<dbReference type="OrthoDB" id="1728340at2759"/>
<keyword evidence="9" id="KW-1185">Reference proteome</keyword>
<evidence type="ECO:0000256" key="2">
    <source>
        <dbReference type="ARBA" id="ARBA00007635"/>
    </source>
</evidence>
<keyword evidence="4 6" id="KW-1133">Transmembrane helix</keyword>
<reference evidence="9" key="2">
    <citation type="journal article" date="2017" name="J. Anim. Genet.">
        <title>Multiple reference genome sequences of hot pepper reveal the massive evolution of plant disease resistance genes by retroduplication.</title>
        <authorList>
            <person name="Kim S."/>
            <person name="Park J."/>
            <person name="Yeom S.-I."/>
            <person name="Kim Y.-M."/>
            <person name="Seo E."/>
            <person name="Kim K.-T."/>
            <person name="Kim M.-S."/>
            <person name="Lee J.M."/>
            <person name="Cheong K."/>
            <person name="Shin H.-S."/>
            <person name="Kim S.-B."/>
            <person name="Han K."/>
            <person name="Lee J."/>
            <person name="Park M."/>
            <person name="Lee H.-A."/>
            <person name="Lee H.-Y."/>
            <person name="Lee Y."/>
            <person name="Oh S."/>
            <person name="Lee J.H."/>
            <person name="Choi E."/>
            <person name="Choi E."/>
            <person name="Lee S.E."/>
            <person name="Jeon J."/>
            <person name="Kim H."/>
            <person name="Choi G."/>
            <person name="Song H."/>
            <person name="Lee J."/>
            <person name="Lee S.-C."/>
            <person name="Kwon J.-K."/>
            <person name="Lee H.-Y."/>
            <person name="Koo N."/>
            <person name="Hong Y."/>
            <person name="Kim R.W."/>
            <person name="Kang W.-H."/>
            <person name="Huh J.H."/>
            <person name="Kang B.-C."/>
            <person name="Yang T.-J."/>
            <person name="Lee Y.-H."/>
            <person name="Bennetzen J.L."/>
            <person name="Choi D."/>
        </authorList>
    </citation>
    <scope>NUCLEOTIDE SEQUENCE [LARGE SCALE GENOMIC DNA]</scope>
    <source>
        <strain evidence="9">cv. PBC81</strain>
    </source>
</reference>
<feature type="transmembrane region" description="Helical" evidence="6">
    <location>
        <begin position="39"/>
        <end position="57"/>
    </location>
</feature>
<feature type="transmembrane region" description="Helical" evidence="6">
    <location>
        <begin position="248"/>
        <end position="268"/>
    </location>
</feature>
<gene>
    <name evidence="8" type="ORF">CQW23_20260</name>
</gene>
<evidence type="ECO:0000256" key="5">
    <source>
        <dbReference type="ARBA" id="ARBA00023136"/>
    </source>
</evidence>
<keyword evidence="3 6" id="KW-0812">Transmembrane</keyword>
<dbReference type="Proteomes" id="UP000224567">
    <property type="component" value="Unassembled WGS sequence"/>
</dbReference>